<organism evidence="1 2">
    <name type="scientific">Ameca splendens</name>
    <dbReference type="NCBI Taxonomy" id="208324"/>
    <lineage>
        <taxon>Eukaryota</taxon>
        <taxon>Metazoa</taxon>
        <taxon>Chordata</taxon>
        <taxon>Craniata</taxon>
        <taxon>Vertebrata</taxon>
        <taxon>Euteleostomi</taxon>
        <taxon>Actinopterygii</taxon>
        <taxon>Neopterygii</taxon>
        <taxon>Teleostei</taxon>
        <taxon>Neoteleostei</taxon>
        <taxon>Acanthomorphata</taxon>
        <taxon>Ovalentaria</taxon>
        <taxon>Atherinomorphae</taxon>
        <taxon>Cyprinodontiformes</taxon>
        <taxon>Goodeidae</taxon>
        <taxon>Ameca</taxon>
    </lineage>
</organism>
<sequence>MVEFIHRLNGELARSCCSTVYPNHDTSNPMLHNWYDVLLLHCCIWTMPLSPRSVHGGTSVFSILWAIVNPKEVLVDRRIRRSSEHGQLMWSIEQLSVTVSKQSRNPELLTAQERNMHRFM</sequence>
<comment type="caution">
    <text evidence="1">The sequence shown here is derived from an EMBL/GenBank/DDBJ whole genome shotgun (WGS) entry which is preliminary data.</text>
</comment>
<evidence type="ECO:0000313" key="2">
    <source>
        <dbReference type="Proteomes" id="UP001469553"/>
    </source>
</evidence>
<name>A0ABV0ZL31_9TELE</name>
<protein>
    <submittedName>
        <fullName evidence="1">Uncharacterized protein</fullName>
    </submittedName>
</protein>
<keyword evidence="2" id="KW-1185">Reference proteome</keyword>
<accession>A0ABV0ZL31</accession>
<reference evidence="1 2" key="1">
    <citation type="submission" date="2021-06" db="EMBL/GenBank/DDBJ databases">
        <authorList>
            <person name="Palmer J.M."/>
        </authorList>
    </citation>
    <scope>NUCLEOTIDE SEQUENCE [LARGE SCALE GENOMIC DNA]</scope>
    <source>
        <strain evidence="1 2">AS_MEX2019</strain>
        <tissue evidence="1">Muscle</tissue>
    </source>
</reference>
<dbReference type="EMBL" id="JAHRIP010066595">
    <property type="protein sequence ID" value="MEQ2306835.1"/>
    <property type="molecule type" value="Genomic_DNA"/>
</dbReference>
<evidence type="ECO:0000313" key="1">
    <source>
        <dbReference type="EMBL" id="MEQ2306835.1"/>
    </source>
</evidence>
<gene>
    <name evidence="1" type="ORF">AMECASPLE_012262</name>
</gene>
<proteinExistence type="predicted"/>
<dbReference type="Proteomes" id="UP001469553">
    <property type="component" value="Unassembled WGS sequence"/>
</dbReference>